<protein>
    <submittedName>
        <fullName evidence="1">Uncharacterized protein</fullName>
    </submittedName>
</protein>
<evidence type="ECO:0000313" key="1">
    <source>
        <dbReference type="EMBL" id="MDZ8118496.1"/>
    </source>
</evidence>
<dbReference type="EMBL" id="JARVCO010000010">
    <property type="protein sequence ID" value="MDZ8118496.1"/>
    <property type="molecule type" value="Genomic_DNA"/>
</dbReference>
<dbReference type="RefSeq" id="WP_322608295.1">
    <property type="nucleotide sequence ID" value="NZ_JARVCO010000010.1"/>
</dbReference>
<dbReference type="Proteomes" id="UP001290861">
    <property type="component" value="Unassembled WGS sequence"/>
</dbReference>
<sequence>MKHLSIILFISISLLTPIVQGKDEAQSRHDKIYAFQHKLTPSLLFKTDGRFFADLENGSKSKLIGIAKESVDSTFAKALTIQPVKNKDAYTITFQKPAEPPECYHVLLIKSDDEYLYYTLEKGIDVFGQGNPSFLCQWTPGGNT</sequence>
<accession>A0ABU5MX10</accession>
<name>A0ABU5MX10_9BACT</name>
<keyword evidence="2" id="KW-1185">Reference proteome</keyword>
<gene>
    <name evidence="1" type="ORF">P9H32_07635</name>
</gene>
<evidence type="ECO:0000313" key="2">
    <source>
        <dbReference type="Proteomes" id="UP001290861"/>
    </source>
</evidence>
<reference evidence="1 2" key="1">
    <citation type="journal article" date="2024" name="Appl. Environ. Microbiol.">
        <title>Pontiella agarivorans sp. nov., a novel marine anaerobic bacterium capable of degrading macroalgal polysaccharides and fixing nitrogen.</title>
        <authorList>
            <person name="Liu N."/>
            <person name="Kivenson V."/>
            <person name="Peng X."/>
            <person name="Cui Z."/>
            <person name="Lankiewicz T.S."/>
            <person name="Gosselin K.M."/>
            <person name="English C.J."/>
            <person name="Blair E.M."/>
            <person name="O'Malley M.A."/>
            <person name="Valentine D.L."/>
        </authorList>
    </citation>
    <scope>NUCLEOTIDE SEQUENCE [LARGE SCALE GENOMIC DNA]</scope>
    <source>
        <strain evidence="1 2">NLcol2</strain>
    </source>
</reference>
<organism evidence="1 2">
    <name type="scientific">Pontiella agarivorans</name>
    <dbReference type="NCBI Taxonomy" id="3038953"/>
    <lineage>
        <taxon>Bacteria</taxon>
        <taxon>Pseudomonadati</taxon>
        <taxon>Kiritimatiellota</taxon>
        <taxon>Kiritimatiellia</taxon>
        <taxon>Kiritimatiellales</taxon>
        <taxon>Pontiellaceae</taxon>
        <taxon>Pontiella</taxon>
    </lineage>
</organism>
<comment type="caution">
    <text evidence="1">The sequence shown here is derived from an EMBL/GenBank/DDBJ whole genome shotgun (WGS) entry which is preliminary data.</text>
</comment>
<proteinExistence type="predicted"/>